<accession>A0ABR9G4Q3</accession>
<feature type="transmembrane region" description="Helical" evidence="1">
    <location>
        <begin position="70"/>
        <end position="94"/>
    </location>
</feature>
<feature type="transmembrane region" description="Helical" evidence="1">
    <location>
        <begin position="128"/>
        <end position="145"/>
    </location>
</feature>
<keyword evidence="3" id="KW-1185">Reference proteome</keyword>
<evidence type="ECO:0000256" key="1">
    <source>
        <dbReference type="SAM" id="Phobius"/>
    </source>
</evidence>
<proteinExistence type="predicted"/>
<feature type="transmembrane region" description="Helical" evidence="1">
    <location>
        <begin position="12"/>
        <end position="29"/>
    </location>
</feature>
<feature type="transmembrane region" description="Helical" evidence="1">
    <location>
        <begin position="152"/>
        <end position="179"/>
    </location>
</feature>
<comment type="caution">
    <text evidence="2">The sequence shown here is derived from an EMBL/GenBank/DDBJ whole genome shotgun (WGS) entry which is preliminary data.</text>
</comment>
<protein>
    <submittedName>
        <fullName evidence="2">Glucosyltransferase domain-containing protein</fullName>
    </submittedName>
</protein>
<organism evidence="2 3">
    <name type="scientific">Dyella acidiphila</name>
    <dbReference type="NCBI Taxonomy" id="2775866"/>
    <lineage>
        <taxon>Bacteria</taxon>
        <taxon>Pseudomonadati</taxon>
        <taxon>Pseudomonadota</taxon>
        <taxon>Gammaproteobacteria</taxon>
        <taxon>Lysobacterales</taxon>
        <taxon>Rhodanobacteraceae</taxon>
        <taxon>Dyella</taxon>
    </lineage>
</organism>
<sequence length="514" mass="55843">MDSSARLHGRQVFGILFLGYFLFVLYPILRADRPCNDDLARALNGAYAWDINGRPLTTLLMKLLVLKLPFLVDIAPLSQLLAIALLALSGVLIARRYAIASPWLAALLALPLGAQPFFLQSLSFRFDAAPMALSLLLALLPVTLFPRGRAGFWLGAAALFGCLCSYQPSFNVFLLFVLLDLLVWQTESVPPRQLALQALRYSGQAVLALLVYQWKVAPTVREWVQEHSHTIHGLGQLSTVQHNARMMGAYLLDAMPHSWMHIFLPMLLLAAILPLVIGLRYALVPGRPWWLRLGIIAFALLVPCVALLCLAGPMLLLVSPVLAPRVFSSVGALISASLISLYAASGAGSKTWATYLTATFAGIWALGMLTFAGVYGSALAAQQHYEDRIASQLANDLADLKARHGVSQFLLDGSAGYSPLTAHAAAQFHLLDTLVLPYLEARDFNSRNFIQYYGMGMDEVRQDPANDAMADRLLAGACTLPALATRSRYSMRVLGNTAVITLPGGKPTVCSSSP</sequence>
<evidence type="ECO:0000313" key="3">
    <source>
        <dbReference type="Proteomes" id="UP000651010"/>
    </source>
</evidence>
<feature type="transmembrane region" description="Helical" evidence="1">
    <location>
        <begin position="355"/>
        <end position="375"/>
    </location>
</feature>
<feature type="transmembrane region" description="Helical" evidence="1">
    <location>
        <begin position="322"/>
        <end position="343"/>
    </location>
</feature>
<dbReference type="Proteomes" id="UP000651010">
    <property type="component" value="Unassembled WGS sequence"/>
</dbReference>
<feature type="transmembrane region" description="Helical" evidence="1">
    <location>
        <begin position="103"/>
        <end position="122"/>
    </location>
</feature>
<feature type="transmembrane region" description="Helical" evidence="1">
    <location>
        <begin position="295"/>
        <end position="316"/>
    </location>
</feature>
<dbReference type="InterPro" id="IPR025686">
    <property type="entry name" value="Glucos_trans_II"/>
</dbReference>
<name>A0ABR9G4Q3_9GAMM</name>
<evidence type="ECO:0000313" key="2">
    <source>
        <dbReference type="EMBL" id="MBE1159023.1"/>
    </source>
</evidence>
<reference evidence="2 3" key="1">
    <citation type="submission" date="2020-09" db="EMBL/GenBank/DDBJ databases">
        <title>Dyella sp. 7MK23 isolated from forest soil.</title>
        <authorList>
            <person name="Fu J."/>
        </authorList>
    </citation>
    <scope>NUCLEOTIDE SEQUENCE [LARGE SCALE GENOMIC DNA]</scope>
    <source>
        <strain evidence="2 3">7MK23</strain>
    </source>
</reference>
<keyword evidence="1" id="KW-1133">Transmembrane helix</keyword>
<dbReference type="Pfam" id="PF14264">
    <property type="entry name" value="Glucos_trans_II"/>
    <property type="match status" value="1"/>
</dbReference>
<feature type="transmembrane region" description="Helical" evidence="1">
    <location>
        <begin position="262"/>
        <end position="283"/>
    </location>
</feature>
<keyword evidence="1" id="KW-0812">Transmembrane</keyword>
<gene>
    <name evidence="2" type="ORF">IGX34_01420</name>
</gene>
<dbReference type="EMBL" id="JACZZA010000001">
    <property type="protein sequence ID" value="MBE1159023.1"/>
    <property type="molecule type" value="Genomic_DNA"/>
</dbReference>
<dbReference type="RefSeq" id="WP_192553878.1">
    <property type="nucleotide sequence ID" value="NZ_JACZZA010000001.1"/>
</dbReference>
<keyword evidence="1" id="KW-0472">Membrane</keyword>